<protein>
    <submittedName>
        <fullName evidence="1">Uncharacterized protein</fullName>
    </submittedName>
</protein>
<proteinExistence type="predicted"/>
<evidence type="ECO:0000313" key="2">
    <source>
        <dbReference type="Proteomes" id="UP001597215"/>
    </source>
</evidence>
<keyword evidence="2" id="KW-1185">Reference proteome</keyword>
<reference evidence="2" key="1">
    <citation type="journal article" date="2019" name="Int. J. Syst. Evol. Microbiol.">
        <title>The Global Catalogue of Microorganisms (GCM) 10K type strain sequencing project: providing services to taxonomists for standard genome sequencing and annotation.</title>
        <authorList>
            <consortium name="The Broad Institute Genomics Platform"/>
            <consortium name="The Broad Institute Genome Sequencing Center for Infectious Disease"/>
            <person name="Wu L."/>
            <person name="Ma J."/>
        </authorList>
    </citation>
    <scope>NUCLEOTIDE SEQUENCE [LARGE SCALE GENOMIC DNA]</scope>
    <source>
        <strain evidence="2">CGMCC 1.12449</strain>
    </source>
</reference>
<accession>A0ABW4MC80</accession>
<evidence type="ECO:0000313" key="1">
    <source>
        <dbReference type="EMBL" id="MFD1766669.1"/>
    </source>
</evidence>
<comment type="caution">
    <text evidence="1">The sequence shown here is derived from an EMBL/GenBank/DDBJ whole genome shotgun (WGS) entry which is preliminary data.</text>
</comment>
<sequence length="230" mass="26231">MSAWITLDCILGSFSSFLEKWQTLAAAMIALCAAYKANKLIAAQMAQTKGLEDKKIEGQHTAYRASLVLTLTKIVRYCQVNSITLKTVHQNISYAPDINIPILPEAFEVAIEKVISTSPSKNLTELLISLIRNLQIFDSRIHSLKNHKSNGEIITQRNIETLIRQCVHIHSICGPLMEYARFRDENVPDHIDWSAYENSISNLDYHRDEFEDLFSEMDRLKSQGKMPDIY</sequence>
<dbReference type="Proteomes" id="UP001597215">
    <property type="component" value="Unassembled WGS sequence"/>
</dbReference>
<organism evidence="1 2">
    <name type="scientific">Sphingorhabdus buctiana</name>
    <dbReference type="NCBI Taxonomy" id="1508805"/>
    <lineage>
        <taxon>Bacteria</taxon>
        <taxon>Pseudomonadati</taxon>
        <taxon>Pseudomonadota</taxon>
        <taxon>Alphaproteobacteria</taxon>
        <taxon>Sphingomonadales</taxon>
        <taxon>Sphingomonadaceae</taxon>
        <taxon>Sphingorhabdus</taxon>
    </lineage>
</organism>
<dbReference type="EMBL" id="JBHUEL010000007">
    <property type="protein sequence ID" value="MFD1766669.1"/>
    <property type="molecule type" value="Genomic_DNA"/>
</dbReference>
<gene>
    <name evidence="1" type="ORF">ACFSAG_07415</name>
</gene>
<name>A0ABW4MC80_9SPHN</name>